<evidence type="ECO:0000256" key="2">
    <source>
        <dbReference type="ARBA" id="ARBA00022737"/>
    </source>
</evidence>
<dbReference type="Proteomes" id="UP000801492">
    <property type="component" value="Unassembled WGS sequence"/>
</dbReference>
<evidence type="ECO:0000259" key="7">
    <source>
        <dbReference type="PROSITE" id="PS50157"/>
    </source>
</evidence>
<comment type="caution">
    <text evidence="8">The sequence shown here is derived from an EMBL/GenBank/DDBJ whole genome shotgun (WGS) entry which is preliminary data.</text>
</comment>
<dbReference type="PANTHER" id="PTHR24403">
    <property type="entry name" value="ZINC FINGER PROTEIN"/>
    <property type="match status" value="1"/>
</dbReference>
<proteinExistence type="predicted"/>
<dbReference type="SMART" id="SM00355">
    <property type="entry name" value="ZnF_C2H2"/>
    <property type="match status" value="4"/>
</dbReference>
<dbReference type="PANTHER" id="PTHR24403:SF67">
    <property type="entry name" value="FI01116P-RELATED"/>
    <property type="match status" value="1"/>
</dbReference>
<dbReference type="GO" id="GO:0045944">
    <property type="term" value="P:positive regulation of transcription by RNA polymerase II"/>
    <property type="evidence" value="ECO:0007669"/>
    <property type="project" value="TreeGrafter"/>
</dbReference>
<evidence type="ECO:0000313" key="9">
    <source>
        <dbReference type="Proteomes" id="UP000801492"/>
    </source>
</evidence>
<organism evidence="8 9">
    <name type="scientific">Ignelater luminosus</name>
    <name type="common">Cucubano</name>
    <name type="synonym">Pyrophorus luminosus</name>
    <dbReference type="NCBI Taxonomy" id="2038154"/>
    <lineage>
        <taxon>Eukaryota</taxon>
        <taxon>Metazoa</taxon>
        <taxon>Ecdysozoa</taxon>
        <taxon>Arthropoda</taxon>
        <taxon>Hexapoda</taxon>
        <taxon>Insecta</taxon>
        <taxon>Pterygota</taxon>
        <taxon>Neoptera</taxon>
        <taxon>Endopterygota</taxon>
        <taxon>Coleoptera</taxon>
        <taxon>Polyphaga</taxon>
        <taxon>Elateriformia</taxon>
        <taxon>Elateroidea</taxon>
        <taxon>Elateridae</taxon>
        <taxon>Agrypninae</taxon>
        <taxon>Pyrophorini</taxon>
        <taxon>Ignelater</taxon>
    </lineage>
</organism>
<sequence>MQYVEFVCKELQGESEIYDLDSLDADSKIMCIQNMLYYCIPELDLNLTKDKIICTECVTALEAAYKLKTQCLQAQESIRACLNERKLSLNEAFLKELIIFVNYQTALHTNESQTEDNFNESNFVSKELKVESFGLVRINVQGAIEDQDLVDHNETDSCNSTNAECVESVRNCHTRNNCNNLQGECEHEKVVYNCPVCTYNTENKIDMQNHIKETHRGISVSKRRKAEERQSSQFGHNLGSRGTLQDDPLPNNSNNLDELVNTCDTLLINDRNVDSTALLNSSNPSKDYENEADMDDERYDYCLDDIHNEQDQEEHKSLADSDITRQQNDKDAETTEGDQSLKHNTTILTCDKCSFNTYVKEDFENHLLNHNKRSCIKNINYNDNEKSKILYNPVSKVDSQIYKMKFKHKKKYFKCRRCNYKSTKESYLNIHKKEAHSKNTRKDQTIHKPQKSSHERVTKKIQNKCYKCTTCNFASVAKDELNIHITTHLKQGYYK</sequence>
<evidence type="ECO:0000256" key="4">
    <source>
        <dbReference type="ARBA" id="ARBA00022833"/>
    </source>
</evidence>
<dbReference type="GO" id="GO:0005634">
    <property type="term" value="C:nucleus"/>
    <property type="evidence" value="ECO:0007669"/>
    <property type="project" value="TreeGrafter"/>
</dbReference>
<keyword evidence="9" id="KW-1185">Reference proteome</keyword>
<dbReference type="AlphaFoldDB" id="A0A8K0D3B9"/>
<evidence type="ECO:0000256" key="3">
    <source>
        <dbReference type="ARBA" id="ARBA00022771"/>
    </source>
</evidence>
<keyword evidence="3 5" id="KW-0863">Zinc-finger</keyword>
<dbReference type="OrthoDB" id="6713977at2759"/>
<feature type="compositionally biased region" description="Basic and acidic residues" evidence="6">
    <location>
        <begin position="436"/>
        <end position="457"/>
    </location>
</feature>
<name>A0A8K0D3B9_IGNLU</name>
<accession>A0A8K0D3B9</accession>
<keyword evidence="2" id="KW-0677">Repeat</keyword>
<keyword evidence="1" id="KW-0479">Metal-binding</keyword>
<evidence type="ECO:0000256" key="6">
    <source>
        <dbReference type="SAM" id="MobiDB-lite"/>
    </source>
</evidence>
<feature type="region of interest" description="Disordered" evidence="6">
    <location>
        <begin position="435"/>
        <end position="457"/>
    </location>
</feature>
<dbReference type="GO" id="GO:0008270">
    <property type="term" value="F:zinc ion binding"/>
    <property type="evidence" value="ECO:0007669"/>
    <property type="project" value="UniProtKB-KW"/>
</dbReference>
<evidence type="ECO:0000313" key="8">
    <source>
        <dbReference type="EMBL" id="KAF2897184.1"/>
    </source>
</evidence>
<keyword evidence="4" id="KW-0862">Zinc</keyword>
<feature type="compositionally biased region" description="Polar residues" evidence="6">
    <location>
        <begin position="231"/>
        <end position="243"/>
    </location>
</feature>
<reference evidence="8" key="1">
    <citation type="submission" date="2019-08" db="EMBL/GenBank/DDBJ databases">
        <title>The genome of the North American firefly Photinus pyralis.</title>
        <authorList>
            <consortium name="Photinus pyralis genome working group"/>
            <person name="Fallon T.R."/>
            <person name="Sander Lower S.E."/>
            <person name="Weng J.-K."/>
        </authorList>
    </citation>
    <scope>NUCLEOTIDE SEQUENCE</scope>
    <source>
        <strain evidence="8">TRF0915ILg1</strain>
        <tissue evidence="8">Whole body</tissue>
    </source>
</reference>
<evidence type="ECO:0000256" key="1">
    <source>
        <dbReference type="ARBA" id="ARBA00022723"/>
    </source>
</evidence>
<dbReference type="InterPro" id="IPR013087">
    <property type="entry name" value="Znf_C2H2_type"/>
</dbReference>
<evidence type="ECO:0000256" key="5">
    <source>
        <dbReference type="PROSITE-ProRule" id="PRU00042"/>
    </source>
</evidence>
<feature type="compositionally biased region" description="Low complexity" evidence="6">
    <location>
        <begin position="245"/>
        <end position="256"/>
    </location>
</feature>
<dbReference type="EMBL" id="VTPC01004422">
    <property type="protein sequence ID" value="KAF2897184.1"/>
    <property type="molecule type" value="Genomic_DNA"/>
</dbReference>
<protein>
    <recommendedName>
        <fullName evidence="7">C2H2-type domain-containing protein</fullName>
    </recommendedName>
</protein>
<feature type="region of interest" description="Disordered" evidence="6">
    <location>
        <begin position="208"/>
        <end position="256"/>
    </location>
</feature>
<feature type="domain" description="C2H2-type" evidence="7">
    <location>
        <begin position="413"/>
        <end position="441"/>
    </location>
</feature>
<gene>
    <name evidence="8" type="ORF">ILUMI_08988</name>
</gene>
<feature type="region of interest" description="Disordered" evidence="6">
    <location>
        <begin position="311"/>
        <end position="338"/>
    </location>
</feature>
<dbReference type="PROSITE" id="PS50157">
    <property type="entry name" value="ZINC_FINGER_C2H2_2"/>
    <property type="match status" value="1"/>
</dbReference>
<feature type="compositionally biased region" description="Basic and acidic residues" evidence="6">
    <location>
        <begin position="311"/>
        <end position="333"/>
    </location>
</feature>
<dbReference type="InterPro" id="IPR050688">
    <property type="entry name" value="Zinc_finger/UBP_domain"/>
</dbReference>